<dbReference type="InterPro" id="IPR036412">
    <property type="entry name" value="HAD-like_sf"/>
</dbReference>
<dbReference type="SUPFAM" id="SSF56784">
    <property type="entry name" value="HAD-like"/>
    <property type="match status" value="1"/>
</dbReference>
<protein>
    <submittedName>
        <fullName evidence="1">2-deoxyglucose-6-phosphate phosphatase 2</fullName>
    </submittedName>
</protein>
<dbReference type="InterPro" id="IPR023214">
    <property type="entry name" value="HAD_sf"/>
</dbReference>
<comment type="caution">
    <text evidence="1">The sequence shown here is derived from an EMBL/GenBank/DDBJ whole genome shotgun (WGS) entry which is preliminary data.</text>
</comment>
<name>A0A9Q0LEC1_ANAIG</name>
<reference evidence="1" key="1">
    <citation type="submission" date="2022-10" db="EMBL/GenBank/DDBJ databases">
        <title>Novel sulphate-reducing endosymbionts in the free-living metamonad Anaeramoeba.</title>
        <authorList>
            <person name="Jerlstrom-Hultqvist J."/>
            <person name="Cepicka I."/>
            <person name="Gallot-Lavallee L."/>
            <person name="Salas-Leiva D."/>
            <person name="Curtis B.A."/>
            <person name="Zahonova K."/>
            <person name="Pipaliya S."/>
            <person name="Dacks J."/>
            <person name="Roger A.J."/>
        </authorList>
    </citation>
    <scope>NUCLEOTIDE SEQUENCE</scope>
    <source>
        <strain evidence="1">BMAN</strain>
    </source>
</reference>
<dbReference type="OMA" id="IWCPHPG"/>
<sequence>MENKKEIKGCIFDLDGLLLDTELIYAEALQEFLDVVSPGKKYTLDLKLKIMGASPEVGALVLIKELELPFTTEEFLTKRKPILHSKFPECKAMPGAEKLIEHLHKNKIPIAIATSSAKETFGLKTKKHKFIELVDEIITSDKIKNSKPDPEIFLLAAKNLNLSPAECLVFEDSLNGVAAGINGGFPVIHVPDPELDLSLRQKLPAQTLSSLLDFDPTFWNLPSYN</sequence>
<dbReference type="Gene3D" id="3.40.50.1000">
    <property type="entry name" value="HAD superfamily/HAD-like"/>
    <property type="match status" value="1"/>
</dbReference>
<dbReference type="SFLD" id="SFLDG01129">
    <property type="entry name" value="C1.5:_HAD__Beta-PGM__Phosphata"/>
    <property type="match status" value="1"/>
</dbReference>
<evidence type="ECO:0000313" key="1">
    <source>
        <dbReference type="EMBL" id="KAJ5071676.1"/>
    </source>
</evidence>
<dbReference type="Gene3D" id="1.10.150.240">
    <property type="entry name" value="Putative phosphatase, domain 2"/>
    <property type="match status" value="1"/>
</dbReference>
<gene>
    <name evidence="1" type="ORF">M0811_10085</name>
</gene>
<evidence type="ECO:0000313" key="2">
    <source>
        <dbReference type="Proteomes" id="UP001149090"/>
    </source>
</evidence>
<dbReference type="InterPro" id="IPR041492">
    <property type="entry name" value="HAD_2"/>
</dbReference>
<keyword evidence="2" id="KW-1185">Reference proteome</keyword>
<dbReference type="NCBIfam" id="TIGR01509">
    <property type="entry name" value="HAD-SF-IA-v3"/>
    <property type="match status" value="1"/>
</dbReference>
<dbReference type="Proteomes" id="UP001149090">
    <property type="component" value="Unassembled WGS sequence"/>
</dbReference>
<dbReference type="PRINTS" id="PR00413">
    <property type="entry name" value="HADHALOGNASE"/>
</dbReference>
<accession>A0A9Q0LEC1</accession>
<dbReference type="EMBL" id="JAPDFW010000086">
    <property type="protein sequence ID" value="KAJ5071676.1"/>
    <property type="molecule type" value="Genomic_DNA"/>
</dbReference>
<dbReference type="SFLD" id="SFLDG01135">
    <property type="entry name" value="C1.5.6:_HAD__Beta-PGM__Phospha"/>
    <property type="match status" value="1"/>
</dbReference>
<dbReference type="InterPro" id="IPR023198">
    <property type="entry name" value="PGP-like_dom2"/>
</dbReference>
<dbReference type="OrthoDB" id="40579at2759"/>
<dbReference type="AlphaFoldDB" id="A0A9Q0LEC1"/>
<dbReference type="PANTHER" id="PTHR18901">
    <property type="entry name" value="2-DEOXYGLUCOSE-6-PHOSPHATE PHOSPHATASE 2"/>
    <property type="match status" value="1"/>
</dbReference>
<proteinExistence type="predicted"/>
<dbReference type="PANTHER" id="PTHR18901:SF38">
    <property type="entry name" value="PSEUDOURIDINE-5'-PHOSPHATASE"/>
    <property type="match status" value="1"/>
</dbReference>
<dbReference type="InterPro" id="IPR006439">
    <property type="entry name" value="HAD-SF_hydro_IA"/>
</dbReference>
<dbReference type="SFLD" id="SFLDS00003">
    <property type="entry name" value="Haloacid_Dehalogenase"/>
    <property type="match status" value="1"/>
</dbReference>
<organism evidence="1 2">
    <name type="scientific">Anaeramoeba ignava</name>
    <name type="common">Anaerobic marine amoeba</name>
    <dbReference type="NCBI Taxonomy" id="1746090"/>
    <lineage>
        <taxon>Eukaryota</taxon>
        <taxon>Metamonada</taxon>
        <taxon>Anaeramoebidae</taxon>
        <taxon>Anaeramoeba</taxon>
    </lineage>
</organism>
<dbReference type="Pfam" id="PF13419">
    <property type="entry name" value="HAD_2"/>
    <property type="match status" value="1"/>
</dbReference>
<dbReference type="GO" id="GO:0016791">
    <property type="term" value="F:phosphatase activity"/>
    <property type="evidence" value="ECO:0007669"/>
    <property type="project" value="TreeGrafter"/>
</dbReference>